<evidence type="ECO:0000313" key="1">
    <source>
        <dbReference type="EMBL" id="BBH50459.1"/>
    </source>
</evidence>
<dbReference type="GeneID" id="88849178"/>
<dbReference type="KEGG" id="pcat:Pcatena_10460"/>
<dbReference type="RefSeq" id="WP_126422305.1">
    <property type="nucleotide sequence ID" value="NZ_AP019367.1"/>
</dbReference>
<keyword evidence="2" id="KW-1185">Reference proteome</keyword>
<accession>A0A3G9K8I7</accession>
<proteinExistence type="predicted"/>
<protein>
    <submittedName>
        <fullName evidence="1">Uncharacterized protein</fullName>
    </submittedName>
</protein>
<reference evidence="2" key="1">
    <citation type="submission" date="2018-11" db="EMBL/GenBank/DDBJ databases">
        <title>Comparative genomics of Parolsenella catena and Libanicoccus massiliensis: Reclassification of Libanicoccus massiliensis as Parolsenella massiliensis comb. nov.</title>
        <authorList>
            <person name="Sakamoto M."/>
            <person name="Ikeyama N."/>
            <person name="Murakami T."/>
            <person name="Mori H."/>
            <person name="Yuki M."/>
            <person name="Ohkuma M."/>
        </authorList>
    </citation>
    <scope>NUCLEOTIDE SEQUENCE [LARGE SCALE GENOMIC DNA]</scope>
    <source>
        <strain evidence="2">JCM 31932</strain>
    </source>
</reference>
<dbReference type="Proteomes" id="UP000273154">
    <property type="component" value="Chromosome"/>
</dbReference>
<dbReference type="EMBL" id="AP019367">
    <property type="protein sequence ID" value="BBH50459.1"/>
    <property type="molecule type" value="Genomic_DNA"/>
</dbReference>
<dbReference type="OrthoDB" id="3193317at2"/>
<gene>
    <name evidence="1" type="ORF">Pcatena_10460</name>
</gene>
<evidence type="ECO:0000313" key="2">
    <source>
        <dbReference type="Proteomes" id="UP000273154"/>
    </source>
</evidence>
<dbReference type="AlphaFoldDB" id="A0A3G9K8I7"/>
<sequence>MGEKVVHGKVEGIGGEELSERIREVAGLQRKLVAELVGLGATMCAAMDANPGFVPCGHAFGVVIEGLSASAGHVEPARIREACEAVRARSKHVAEHRGVARGSAVDVLARIERGEKGAQTRASALACLQGAAPYALRAMELGQMSDELDVALVSALAGLGADEPDAAELMGHAARAAALAMALPL</sequence>
<organism evidence="1 2">
    <name type="scientific">Parolsenella catena</name>
    <dbReference type="NCBI Taxonomy" id="2003188"/>
    <lineage>
        <taxon>Bacteria</taxon>
        <taxon>Bacillati</taxon>
        <taxon>Actinomycetota</taxon>
        <taxon>Coriobacteriia</taxon>
        <taxon>Coriobacteriales</taxon>
        <taxon>Atopobiaceae</taxon>
        <taxon>Parolsenella</taxon>
    </lineage>
</organism>
<name>A0A3G9K8I7_9ACTN</name>